<evidence type="ECO:0000313" key="3">
    <source>
        <dbReference type="Proteomes" id="UP001165121"/>
    </source>
</evidence>
<dbReference type="SUPFAM" id="SSF50630">
    <property type="entry name" value="Acid proteases"/>
    <property type="match status" value="1"/>
</dbReference>
<dbReference type="EMBL" id="BSXT01000041">
    <property type="protein sequence ID" value="GMF15702.1"/>
    <property type="molecule type" value="Genomic_DNA"/>
</dbReference>
<evidence type="ECO:0000256" key="1">
    <source>
        <dbReference type="SAM" id="MobiDB-lite"/>
    </source>
</evidence>
<protein>
    <submittedName>
        <fullName evidence="2">Unnamed protein product</fullName>
    </submittedName>
</protein>
<gene>
    <name evidence="2" type="ORF">Pfra01_000052300</name>
</gene>
<feature type="compositionally biased region" description="Polar residues" evidence="1">
    <location>
        <begin position="334"/>
        <end position="347"/>
    </location>
</feature>
<feature type="region of interest" description="Disordered" evidence="1">
    <location>
        <begin position="253"/>
        <end position="364"/>
    </location>
</feature>
<sequence length="364" mass="39605">MGIRKCMTTLIDDEPVLPEQRFDISSSPLSRGPKYALNSGCSQARDMAGGPSTIQKKRRQVAVVHGAVNDSRTQILLHTGATVSMISLDLARRLKLKLNSHKQIKVSGLGCVLTYINASAQIKITLGHRVVYVMDLWVTNIGEDVDVLLGMDFMFSAGVRLCIREDLMVLPDEESILVYGDVLRKRQGVDLPITPSVGLHLRPGESATARIRSGQGNPLRDVVCAGRGDRWVTQIHNGAMSWATAAKVVNISDRDPEADSPRIKLTSHTDKRSREAGDTQNASSGNDCSSTTEAEIFSPGREQPEHERQVPRDRVEPEYERNAISSEADMKEPSSGTSNEEPESSSIPGPASAPLTPVARVMAS</sequence>
<dbReference type="AlphaFoldDB" id="A0A9W6TNA0"/>
<reference evidence="2" key="1">
    <citation type="submission" date="2023-04" db="EMBL/GenBank/DDBJ databases">
        <title>Phytophthora fragariaefolia NBRC 109709.</title>
        <authorList>
            <person name="Ichikawa N."/>
            <person name="Sato H."/>
            <person name="Tonouchi N."/>
        </authorList>
    </citation>
    <scope>NUCLEOTIDE SEQUENCE</scope>
    <source>
        <strain evidence="2">NBRC 109709</strain>
    </source>
</reference>
<feature type="compositionally biased region" description="Basic and acidic residues" evidence="1">
    <location>
        <begin position="253"/>
        <end position="277"/>
    </location>
</feature>
<feature type="compositionally biased region" description="Polar residues" evidence="1">
    <location>
        <begin position="278"/>
        <end position="293"/>
    </location>
</feature>
<dbReference type="InterPro" id="IPR021109">
    <property type="entry name" value="Peptidase_aspartic_dom_sf"/>
</dbReference>
<comment type="caution">
    <text evidence="2">The sequence shown here is derived from an EMBL/GenBank/DDBJ whole genome shotgun (WGS) entry which is preliminary data.</text>
</comment>
<feature type="compositionally biased region" description="Basic and acidic residues" evidence="1">
    <location>
        <begin position="302"/>
        <end position="321"/>
    </location>
</feature>
<dbReference type="Gene3D" id="2.40.70.10">
    <property type="entry name" value="Acid Proteases"/>
    <property type="match status" value="1"/>
</dbReference>
<proteinExistence type="predicted"/>
<accession>A0A9W6TNA0</accession>
<dbReference type="Proteomes" id="UP001165121">
    <property type="component" value="Unassembled WGS sequence"/>
</dbReference>
<evidence type="ECO:0000313" key="2">
    <source>
        <dbReference type="EMBL" id="GMF15702.1"/>
    </source>
</evidence>
<dbReference type="Pfam" id="PF13650">
    <property type="entry name" value="Asp_protease_2"/>
    <property type="match status" value="1"/>
</dbReference>
<organism evidence="2 3">
    <name type="scientific">Phytophthora fragariaefolia</name>
    <dbReference type="NCBI Taxonomy" id="1490495"/>
    <lineage>
        <taxon>Eukaryota</taxon>
        <taxon>Sar</taxon>
        <taxon>Stramenopiles</taxon>
        <taxon>Oomycota</taxon>
        <taxon>Peronosporomycetes</taxon>
        <taxon>Peronosporales</taxon>
        <taxon>Peronosporaceae</taxon>
        <taxon>Phytophthora</taxon>
    </lineage>
</organism>
<name>A0A9W6TNA0_9STRA</name>
<dbReference type="OrthoDB" id="128412at2759"/>
<dbReference type="CDD" id="cd00303">
    <property type="entry name" value="retropepsin_like"/>
    <property type="match status" value="1"/>
</dbReference>
<keyword evidence="3" id="KW-1185">Reference proteome</keyword>